<accession>A0ACC0GMZ8</accession>
<dbReference type="EMBL" id="CM045765">
    <property type="protein sequence ID" value="KAI8001852.1"/>
    <property type="molecule type" value="Genomic_DNA"/>
</dbReference>
<evidence type="ECO:0000313" key="2">
    <source>
        <dbReference type="Proteomes" id="UP001060215"/>
    </source>
</evidence>
<organism evidence="1 2">
    <name type="scientific">Camellia lanceoleosa</name>
    <dbReference type="NCBI Taxonomy" id="1840588"/>
    <lineage>
        <taxon>Eukaryota</taxon>
        <taxon>Viridiplantae</taxon>
        <taxon>Streptophyta</taxon>
        <taxon>Embryophyta</taxon>
        <taxon>Tracheophyta</taxon>
        <taxon>Spermatophyta</taxon>
        <taxon>Magnoliopsida</taxon>
        <taxon>eudicotyledons</taxon>
        <taxon>Gunneridae</taxon>
        <taxon>Pentapetalae</taxon>
        <taxon>asterids</taxon>
        <taxon>Ericales</taxon>
        <taxon>Theaceae</taxon>
        <taxon>Camellia</taxon>
    </lineage>
</organism>
<reference evidence="1 2" key="1">
    <citation type="journal article" date="2022" name="Plant J.">
        <title>Chromosome-level genome of Camellia lanceoleosa provides a valuable resource for understanding genome evolution and self-incompatibility.</title>
        <authorList>
            <person name="Gong W."/>
            <person name="Xiao S."/>
            <person name="Wang L."/>
            <person name="Liao Z."/>
            <person name="Chang Y."/>
            <person name="Mo W."/>
            <person name="Hu G."/>
            <person name="Li W."/>
            <person name="Zhao G."/>
            <person name="Zhu H."/>
            <person name="Hu X."/>
            <person name="Ji K."/>
            <person name="Xiang X."/>
            <person name="Song Q."/>
            <person name="Yuan D."/>
            <person name="Jin S."/>
            <person name="Zhang L."/>
        </authorList>
    </citation>
    <scope>NUCLEOTIDE SEQUENCE [LARGE SCALE GENOMIC DNA]</scope>
    <source>
        <strain evidence="1">SQ_2022a</strain>
    </source>
</reference>
<dbReference type="Proteomes" id="UP001060215">
    <property type="component" value="Chromosome 8"/>
</dbReference>
<proteinExistence type="predicted"/>
<comment type="caution">
    <text evidence="1">The sequence shown here is derived from an EMBL/GenBank/DDBJ whole genome shotgun (WGS) entry which is preliminary data.</text>
</comment>
<evidence type="ECO:0000313" key="1">
    <source>
        <dbReference type="EMBL" id="KAI8001852.1"/>
    </source>
</evidence>
<protein>
    <submittedName>
        <fullName evidence="1">Uncharacterized protein</fullName>
    </submittedName>
</protein>
<name>A0ACC0GMZ8_9ERIC</name>
<keyword evidence="2" id="KW-1185">Reference proteome</keyword>
<sequence>MVAGKVKMAMGFQKSPSNPKPNSSPKLPLPSPSSGKVPQKGAVFSRSFGVYFPRCSSAQVQPRPPDVTELLDLVEQLRERVSLADPTPRTQTPQRVRIDPTSSRKRDRFQGRRD</sequence>
<gene>
    <name evidence="1" type="ORF">LOK49_LG09G00862</name>
</gene>